<dbReference type="GO" id="GO:0006417">
    <property type="term" value="P:regulation of translation"/>
    <property type="evidence" value="ECO:0007669"/>
    <property type="project" value="UniProtKB-KW"/>
</dbReference>
<dbReference type="WormBase" id="SRAE_2000211200">
    <property type="protein sequence ID" value="SRP11655"/>
    <property type="gene ID" value="WBGene00262319"/>
</dbReference>
<comment type="subcellular location">
    <subcellularLocation>
        <location evidence="1">Mitochondrion</location>
    </subcellularLocation>
</comment>
<dbReference type="GeneID" id="36379813"/>
<evidence type="ECO:0000256" key="3">
    <source>
        <dbReference type="ARBA" id="ARBA00022730"/>
    </source>
</evidence>
<dbReference type="CTD" id="36379813"/>
<organism evidence="13">
    <name type="scientific">Strongyloides ratti</name>
    <name type="common">Parasitic roundworm</name>
    <dbReference type="NCBI Taxonomy" id="34506"/>
    <lineage>
        <taxon>Eukaryota</taxon>
        <taxon>Metazoa</taxon>
        <taxon>Ecdysozoa</taxon>
        <taxon>Nematoda</taxon>
        <taxon>Chromadorea</taxon>
        <taxon>Rhabditida</taxon>
        <taxon>Tylenchina</taxon>
        <taxon>Panagrolaimomorpha</taxon>
        <taxon>Strongyloidoidea</taxon>
        <taxon>Strongyloididae</taxon>
        <taxon>Strongyloides</taxon>
    </lineage>
</organism>
<evidence type="ECO:0000256" key="10">
    <source>
        <dbReference type="ARBA" id="ARBA00023274"/>
    </source>
</evidence>
<dbReference type="GO" id="GO:0043024">
    <property type="term" value="F:ribosomal small subunit binding"/>
    <property type="evidence" value="ECO:0007669"/>
    <property type="project" value="InterPro"/>
</dbReference>
<dbReference type="InterPro" id="IPR055063">
    <property type="entry name" value="Rib_mS39_PPR"/>
</dbReference>
<dbReference type="GO" id="GO:0032543">
    <property type="term" value="P:mitochondrial translation"/>
    <property type="evidence" value="ECO:0007669"/>
    <property type="project" value="InterPro"/>
</dbReference>
<keyword evidence="7" id="KW-0809">Transit peptide</keyword>
<evidence type="ECO:0000256" key="4">
    <source>
        <dbReference type="ARBA" id="ARBA00022737"/>
    </source>
</evidence>
<name>A0A090LH37_STRRB</name>
<keyword evidence="8" id="KW-0689">Ribosomal protein</keyword>
<dbReference type="GO" id="GO:0005739">
    <property type="term" value="C:mitochondrion"/>
    <property type="evidence" value="ECO:0007669"/>
    <property type="project" value="UniProtKB-SubCell"/>
</dbReference>
<dbReference type="GO" id="GO:0019843">
    <property type="term" value="F:rRNA binding"/>
    <property type="evidence" value="ECO:0007669"/>
    <property type="project" value="UniProtKB-KW"/>
</dbReference>
<evidence type="ECO:0000256" key="2">
    <source>
        <dbReference type="ARBA" id="ARBA00008551"/>
    </source>
</evidence>
<dbReference type="eggNOG" id="KOG4422">
    <property type="taxonomic scope" value="Eukaryota"/>
</dbReference>
<dbReference type="OrthoDB" id="185373at2759"/>
<dbReference type="PANTHER" id="PTHR16276:SF1">
    <property type="entry name" value="SMALL RIBOSOMAL SUBUNIT PROTEIN MS39"/>
    <property type="match status" value="1"/>
</dbReference>
<dbReference type="OMA" id="FMHQEAQ"/>
<evidence type="ECO:0000256" key="1">
    <source>
        <dbReference type="ARBA" id="ARBA00004173"/>
    </source>
</evidence>
<accession>A0A090LH37</accession>
<dbReference type="STRING" id="34506.A0A090LH37"/>
<protein>
    <recommendedName>
        <fullName evidence="11">Small ribosomal subunit protein mS39</fullName>
    </recommendedName>
</protein>
<evidence type="ECO:0000313" key="13">
    <source>
        <dbReference type="EMBL" id="CEF67448.1"/>
    </source>
</evidence>
<dbReference type="InterPro" id="IPR002885">
    <property type="entry name" value="PPR_rpt"/>
</dbReference>
<evidence type="ECO:0000256" key="5">
    <source>
        <dbReference type="ARBA" id="ARBA00022845"/>
    </source>
</evidence>
<dbReference type="WBParaSite" id="SRAE_2000211200.1">
    <property type="protein sequence ID" value="SRAE_2000211200.1"/>
    <property type="gene ID" value="WBGene00262319"/>
</dbReference>
<reference evidence="13 14" key="1">
    <citation type="submission" date="2014-09" db="EMBL/GenBank/DDBJ databases">
        <authorList>
            <person name="Martin A.A."/>
        </authorList>
    </citation>
    <scope>NUCLEOTIDE SEQUENCE</scope>
    <source>
        <strain evidence="14">ED321</strain>
        <strain evidence="13">ED321 Heterogonic</strain>
    </source>
</reference>
<evidence type="ECO:0000313" key="15">
    <source>
        <dbReference type="WBParaSite" id="SRAE_2000211200.1"/>
    </source>
</evidence>
<dbReference type="PROSITE" id="PS51375">
    <property type="entry name" value="PPR"/>
    <property type="match status" value="1"/>
</dbReference>
<dbReference type="Gene3D" id="1.25.40.10">
    <property type="entry name" value="Tetratricopeptide repeat domain"/>
    <property type="match status" value="1"/>
</dbReference>
<evidence type="ECO:0000313" key="16">
    <source>
        <dbReference type="WormBase" id="SRAE_2000211200"/>
    </source>
</evidence>
<dbReference type="PANTHER" id="PTHR16276">
    <property type="entry name" value="PENTATRICOPEPTIDE REPEAT DOMAIN-CONTAINING PROTEIN 3"/>
    <property type="match status" value="1"/>
</dbReference>
<dbReference type="RefSeq" id="XP_024506648.1">
    <property type="nucleotide sequence ID" value="XM_024653143.1"/>
</dbReference>
<proteinExistence type="inferred from homology"/>
<dbReference type="GO" id="GO:1990904">
    <property type="term" value="C:ribonucleoprotein complex"/>
    <property type="evidence" value="ECO:0007669"/>
    <property type="project" value="UniProtKB-KW"/>
</dbReference>
<keyword evidence="10" id="KW-0687">Ribonucleoprotein</keyword>
<comment type="similarity">
    <text evidence="2">Belongs to the mitochondrion-specific ribosomal protein mS39 family.</text>
</comment>
<dbReference type="InterPro" id="IPR037387">
    <property type="entry name" value="PTCD3"/>
</dbReference>
<keyword evidence="3" id="KW-0699">rRNA-binding</keyword>
<gene>
    <name evidence="13 15 16" type="ORF">SRAE_2000211200</name>
</gene>
<evidence type="ECO:0000256" key="6">
    <source>
        <dbReference type="ARBA" id="ARBA00022884"/>
    </source>
</evidence>
<evidence type="ECO:0000313" key="14">
    <source>
        <dbReference type="Proteomes" id="UP000035682"/>
    </source>
</evidence>
<evidence type="ECO:0000256" key="12">
    <source>
        <dbReference type="PROSITE-ProRule" id="PRU00708"/>
    </source>
</evidence>
<dbReference type="EMBL" id="LN609529">
    <property type="protein sequence ID" value="CEF67448.1"/>
    <property type="molecule type" value="Genomic_DNA"/>
</dbReference>
<dbReference type="GO" id="GO:0005840">
    <property type="term" value="C:ribosome"/>
    <property type="evidence" value="ECO:0007669"/>
    <property type="project" value="UniProtKB-KW"/>
</dbReference>
<evidence type="ECO:0000256" key="11">
    <source>
        <dbReference type="ARBA" id="ARBA00035134"/>
    </source>
</evidence>
<keyword evidence="4" id="KW-0677">Repeat</keyword>
<dbReference type="AlphaFoldDB" id="A0A090LH37"/>
<feature type="repeat" description="PPR" evidence="12">
    <location>
        <begin position="206"/>
        <end position="243"/>
    </location>
</feature>
<keyword evidence="14" id="KW-1185">Reference proteome</keyword>
<evidence type="ECO:0000256" key="7">
    <source>
        <dbReference type="ARBA" id="ARBA00022946"/>
    </source>
</evidence>
<keyword evidence="5" id="KW-0810">Translation regulation</keyword>
<keyword evidence="6" id="KW-0694">RNA-binding</keyword>
<evidence type="ECO:0000256" key="8">
    <source>
        <dbReference type="ARBA" id="ARBA00022980"/>
    </source>
</evidence>
<dbReference type="InterPro" id="IPR011990">
    <property type="entry name" value="TPR-like_helical_dom_sf"/>
</dbReference>
<sequence length="547" mass="63992">MLRKFLIQGYRFTTSPTPKISIPYAIKRSPTELLEALNSTVGTDKTAPHYSFIDDPLCIPSTDDQKNSYFVARELGKRTARILAKEWPTLFMYDIDEPRLPIFRPKNSPDIKMLEGTETELIELIEAQKVKIAVECYEKIRANGIDISEKVQMDLFKLVVYCNENDLFDDEAEDLPCLRKTKSEILPKEWVQQGIAELLFETTEKTPETYSIMIAGLCRYSSDYSLKKAHQLYNEMLNKKMVPYIEVFNALMSTSGKDYIKYLKKINELKIQPNTETMNSCILCARNGKYNDRFDFIQKLILEFKQFNVEPNFGTYRLILKYLTPGNHEKTPEIDSIFVSVLDQILKRLENASEIKYENVNDAQFFITALTIAVDKNNEDLVKRVEKIYTDRKNKVKFISFVDETYFYKHYLHYNMIKLPLDEFEKIYKEHVPRVCGVNQIMSKFLVSRLLLEPKWSFIKRIIEDSIVSNKIAYLDVARNVRKLLLTVDEDKLSPSDLINFRKLLLRCLDIWADFIKFNEETNQIKAGACDGQFVEETKKMFSKYID</sequence>
<reference evidence="15" key="2">
    <citation type="submission" date="2020-12" db="UniProtKB">
        <authorList>
            <consortium name="WormBaseParasite"/>
        </authorList>
    </citation>
    <scope>IDENTIFICATION</scope>
</reference>
<evidence type="ECO:0000256" key="9">
    <source>
        <dbReference type="ARBA" id="ARBA00023128"/>
    </source>
</evidence>
<keyword evidence="9" id="KW-0496">Mitochondrion</keyword>
<dbReference type="Proteomes" id="UP000035682">
    <property type="component" value="Unplaced"/>
</dbReference>
<dbReference type="Pfam" id="PF22330">
    <property type="entry name" value="Rib_mS39_PPR"/>
    <property type="match status" value="1"/>
</dbReference>